<name>A0ABZ1RZL1_9ACTN</name>
<evidence type="ECO:0000259" key="4">
    <source>
        <dbReference type="PROSITE" id="PS50949"/>
    </source>
</evidence>
<dbReference type="PROSITE" id="PS50949">
    <property type="entry name" value="HTH_GNTR"/>
    <property type="match status" value="1"/>
</dbReference>
<evidence type="ECO:0000313" key="5">
    <source>
        <dbReference type="EMBL" id="WUP47267.1"/>
    </source>
</evidence>
<dbReference type="SMART" id="SM00345">
    <property type="entry name" value="HTH_GNTR"/>
    <property type="match status" value="1"/>
</dbReference>
<dbReference type="SUPFAM" id="SSF46785">
    <property type="entry name" value="Winged helix' DNA-binding domain"/>
    <property type="match status" value="1"/>
</dbReference>
<dbReference type="InterPro" id="IPR050679">
    <property type="entry name" value="Bact_HTH_transcr_reg"/>
</dbReference>
<keyword evidence="6" id="KW-1185">Reference proteome</keyword>
<dbReference type="PANTHER" id="PTHR44846:SF17">
    <property type="entry name" value="GNTR-FAMILY TRANSCRIPTIONAL REGULATOR"/>
    <property type="match status" value="1"/>
</dbReference>
<evidence type="ECO:0000313" key="6">
    <source>
        <dbReference type="Proteomes" id="UP001432190"/>
    </source>
</evidence>
<dbReference type="InterPro" id="IPR000524">
    <property type="entry name" value="Tscrpt_reg_HTH_GntR"/>
</dbReference>
<protein>
    <submittedName>
        <fullName evidence="5">Winged helix-turn-helix domain-containing protein</fullName>
    </submittedName>
</protein>
<feature type="domain" description="HTH gntR-type" evidence="4">
    <location>
        <begin position="4"/>
        <end position="72"/>
    </location>
</feature>
<accession>A0ABZ1RZL1</accession>
<dbReference type="EMBL" id="CP108084">
    <property type="protein sequence ID" value="WUP47267.1"/>
    <property type="molecule type" value="Genomic_DNA"/>
</dbReference>
<keyword evidence="1" id="KW-0805">Transcription regulation</keyword>
<dbReference type="InterPro" id="IPR036388">
    <property type="entry name" value="WH-like_DNA-bd_sf"/>
</dbReference>
<dbReference type="CDD" id="cd07377">
    <property type="entry name" value="WHTH_GntR"/>
    <property type="match status" value="1"/>
</dbReference>
<dbReference type="Gene3D" id="1.10.10.10">
    <property type="entry name" value="Winged helix-like DNA-binding domain superfamily/Winged helix DNA-binding domain"/>
    <property type="match status" value="1"/>
</dbReference>
<organism evidence="5 6">
    <name type="scientific">Micromonospora globbae</name>
    <dbReference type="NCBI Taxonomy" id="1894969"/>
    <lineage>
        <taxon>Bacteria</taxon>
        <taxon>Bacillati</taxon>
        <taxon>Actinomycetota</taxon>
        <taxon>Actinomycetes</taxon>
        <taxon>Micromonosporales</taxon>
        <taxon>Micromonosporaceae</taxon>
        <taxon>Micromonospora</taxon>
    </lineage>
</organism>
<gene>
    <name evidence="5" type="ORF">OG994_16585</name>
</gene>
<dbReference type="Pfam" id="PF00392">
    <property type="entry name" value="GntR"/>
    <property type="match status" value="1"/>
</dbReference>
<dbReference type="PRINTS" id="PR00035">
    <property type="entry name" value="HTHGNTR"/>
</dbReference>
<evidence type="ECO:0000256" key="3">
    <source>
        <dbReference type="ARBA" id="ARBA00023163"/>
    </source>
</evidence>
<dbReference type="InterPro" id="IPR036390">
    <property type="entry name" value="WH_DNA-bd_sf"/>
</dbReference>
<reference evidence="5" key="1">
    <citation type="submission" date="2022-10" db="EMBL/GenBank/DDBJ databases">
        <title>The complete genomes of actinobacterial strains from the NBC collection.</title>
        <authorList>
            <person name="Joergensen T.S."/>
            <person name="Alvarez Arevalo M."/>
            <person name="Sterndorff E.B."/>
            <person name="Faurdal D."/>
            <person name="Vuksanovic O."/>
            <person name="Mourched A.-S."/>
            <person name="Charusanti P."/>
            <person name="Shaw S."/>
            <person name="Blin K."/>
            <person name="Weber T."/>
        </authorList>
    </citation>
    <scope>NUCLEOTIDE SEQUENCE</scope>
    <source>
        <strain evidence="5">NBC_00256</strain>
    </source>
</reference>
<sequence>MPAQTKTDKLITAIKDRIASGEFGPGDKLPSSSELIEQYGISRMTVRIAMERLKAAGVVESIPGSGYYVTGG</sequence>
<dbReference type="Proteomes" id="UP001432190">
    <property type="component" value="Chromosome"/>
</dbReference>
<keyword evidence="2" id="KW-0238">DNA-binding</keyword>
<dbReference type="PANTHER" id="PTHR44846">
    <property type="entry name" value="MANNOSYL-D-GLYCERATE TRANSPORT/METABOLISM SYSTEM REPRESSOR MNGR-RELATED"/>
    <property type="match status" value="1"/>
</dbReference>
<proteinExistence type="predicted"/>
<evidence type="ECO:0000256" key="2">
    <source>
        <dbReference type="ARBA" id="ARBA00023125"/>
    </source>
</evidence>
<evidence type="ECO:0000256" key="1">
    <source>
        <dbReference type="ARBA" id="ARBA00023015"/>
    </source>
</evidence>
<dbReference type="RefSeq" id="WP_328850249.1">
    <property type="nucleotide sequence ID" value="NZ_CP108084.1"/>
</dbReference>
<keyword evidence="3" id="KW-0804">Transcription</keyword>